<evidence type="ECO:0000313" key="12">
    <source>
        <dbReference type="EMBL" id="MBE1532499.1"/>
    </source>
</evidence>
<comment type="similarity">
    <text evidence="2">Belongs to the methyltransferase superfamily. L-isoaspartyl/D-aspartyl protein methyltransferase family.</text>
</comment>
<dbReference type="Proteomes" id="UP000627838">
    <property type="component" value="Unassembled WGS sequence"/>
</dbReference>
<dbReference type="Pfam" id="PF01135">
    <property type="entry name" value="PCMT"/>
    <property type="match status" value="1"/>
</dbReference>
<dbReference type="EMBL" id="JADBDZ010000001">
    <property type="protein sequence ID" value="MBE1532499.1"/>
    <property type="molecule type" value="Genomic_DNA"/>
</dbReference>
<evidence type="ECO:0000256" key="8">
    <source>
        <dbReference type="ARBA" id="ARBA00022691"/>
    </source>
</evidence>
<keyword evidence="7" id="KW-0808">Transferase</keyword>
<dbReference type="SUPFAM" id="SSF53335">
    <property type="entry name" value="S-adenosyl-L-methionine-dependent methyltransferases"/>
    <property type="match status" value="1"/>
</dbReference>
<dbReference type="CDD" id="cd02440">
    <property type="entry name" value="AdoMet_MTases"/>
    <property type="match status" value="1"/>
</dbReference>
<evidence type="ECO:0000256" key="6">
    <source>
        <dbReference type="ARBA" id="ARBA00022603"/>
    </source>
</evidence>
<evidence type="ECO:0000256" key="11">
    <source>
        <dbReference type="ARBA" id="ARBA00031350"/>
    </source>
</evidence>
<dbReference type="EC" id="2.1.1.77" evidence="3"/>
<comment type="subcellular location">
    <subcellularLocation>
        <location evidence="1">Cytoplasm</location>
    </subcellularLocation>
</comment>
<dbReference type="RefSeq" id="WP_318784063.1">
    <property type="nucleotide sequence ID" value="NZ_JADBDZ010000001.1"/>
</dbReference>
<proteinExistence type="inferred from homology"/>
<evidence type="ECO:0000256" key="7">
    <source>
        <dbReference type="ARBA" id="ARBA00022679"/>
    </source>
</evidence>
<evidence type="ECO:0000256" key="9">
    <source>
        <dbReference type="ARBA" id="ARBA00030757"/>
    </source>
</evidence>
<evidence type="ECO:0000256" key="5">
    <source>
        <dbReference type="ARBA" id="ARBA00022490"/>
    </source>
</evidence>
<evidence type="ECO:0000256" key="10">
    <source>
        <dbReference type="ARBA" id="ARBA00031323"/>
    </source>
</evidence>
<sequence>MRDEAGGLVPLHRADDPERWLEQVRADAPIVTRVGRDPALPAEMCDPDTGKGMVSTSSSSAPFIMARLIEALELEPGMRILEIGTGTGYNAAVLARILGGENVVSVEIDAVAAFLAREALKAVGVGGEVVTGDGEGGYPPGAPYERIVATASVQSVPYAWVRQVRPGGLIVVPLAPTVHPDWPLVVLRVLADGTARGRCVGSAPFMSLRGRHVSPRSVREAEERWVAEGEPEISRYGMTVTPAGQRVWLDRPENPAG</sequence>
<dbReference type="Gene3D" id="3.40.50.150">
    <property type="entry name" value="Vaccinia Virus protein VP39"/>
    <property type="match status" value="1"/>
</dbReference>
<comment type="caution">
    <text evidence="12">The sequence shown here is derived from an EMBL/GenBank/DDBJ whole genome shotgun (WGS) entry which is preliminary data.</text>
</comment>
<evidence type="ECO:0000256" key="1">
    <source>
        <dbReference type="ARBA" id="ARBA00004496"/>
    </source>
</evidence>
<dbReference type="PANTHER" id="PTHR11579:SF0">
    <property type="entry name" value="PROTEIN-L-ISOASPARTATE(D-ASPARTATE) O-METHYLTRANSFERASE"/>
    <property type="match status" value="1"/>
</dbReference>
<keyword evidence="8" id="KW-0949">S-adenosyl-L-methionine</keyword>
<reference evidence="12 13" key="1">
    <citation type="submission" date="2020-10" db="EMBL/GenBank/DDBJ databases">
        <title>Sequencing the genomes of 1000 actinobacteria strains.</title>
        <authorList>
            <person name="Klenk H.-P."/>
        </authorList>
    </citation>
    <scope>NUCLEOTIDE SEQUENCE [LARGE SCALE GENOMIC DNA]</scope>
    <source>
        <strain evidence="12 13">DSM 46744</strain>
    </source>
</reference>
<evidence type="ECO:0000256" key="2">
    <source>
        <dbReference type="ARBA" id="ARBA00005369"/>
    </source>
</evidence>
<keyword evidence="5" id="KW-0963">Cytoplasm</keyword>
<organism evidence="12 13">
    <name type="scientific">Actinomadura algeriensis</name>
    <dbReference type="NCBI Taxonomy" id="1679523"/>
    <lineage>
        <taxon>Bacteria</taxon>
        <taxon>Bacillati</taxon>
        <taxon>Actinomycetota</taxon>
        <taxon>Actinomycetes</taxon>
        <taxon>Streptosporangiales</taxon>
        <taxon>Thermomonosporaceae</taxon>
        <taxon>Actinomadura</taxon>
    </lineage>
</organism>
<name>A0ABR9JQ02_9ACTN</name>
<dbReference type="PANTHER" id="PTHR11579">
    <property type="entry name" value="PROTEIN-L-ISOASPARTATE O-METHYLTRANSFERASE"/>
    <property type="match status" value="1"/>
</dbReference>
<dbReference type="InterPro" id="IPR000682">
    <property type="entry name" value="PCMT"/>
</dbReference>
<keyword evidence="6" id="KW-0489">Methyltransferase</keyword>
<dbReference type="InterPro" id="IPR029063">
    <property type="entry name" value="SAM-dependent_MTases_sf"/>
</dbReference>
<protein>
    <recommendedName>
        <fullName evidence="4">Protein-L-isoaspartate O-methyltransferase</fullName>
        <ecNumber evidence="3">2.1.1.77</ecNumber>
    </recommendedName>
    <alternativeName>
        <fullName evidence="11">L-isoaspartyl protein carboxyl methyltransferase</fullName>
    </alternativeName>
    <alternativeName>
        <fullName evidence="9">Protein L-isoaspartyl methyltransferase</fullName>
    </alternativeName>
    <alternativeName>
        <fullName evidence="10">Protein-beta-aspartate methyltransferase</fullName>
    </alternativeName>
</protein>
<gene>
    <name evidence="12" type="ORF">H4W34_002332</name>
</gene>
<keyword evidence="13" id="KW-1185">Reference proteome</keyword>
<evidence type="ECO:0000256" key="4">
    <source>
        <dbReference type="ARBA" id="ARBA00013346"/>
    </source>
</evidence>
<evidence type="ECO:0000313" key="13">
    <source>
        <dbReference type="Proteomes" id="UP000627838"/>
    </source>
</evidence>
<dbReference type="PROSITE" id="PS01279">
    <property type="entry name" value="PCMT"/>
    <property type="match status" value="1"/>
</dbReference>
<evidence type="ECO:0000256" key="3">
    <source>
        <dbReference type="ARBA" id="ARBA00011890"/>
    </source>
</evidence>
<accession>A0ABR9JQ02</accession>